<name>A0AAP0I9I0_9MAGN</name>
<sequence>MEKYIPPTVRNLKRTNSQTIRQRTRESVMHGLLDSIGSGVVTTARTHYRRPMRRPWLESVGAHASEYQSHSWHRHIQCECLKMIRGKRGLDGRGKEINLRAYCVSTMCGVYGASVRWFSAELR</sequence>
<comment type="caution">
    <text evidence="1">The sequence shown here is derived from an EMBL/GenBank/DDBJ whole genome shotgun (WGS) entry which is preliminary data.</text>
</comment>
<dbReference type="Proteomes" id="UP001419268">
    <property type="component" value="Unassembled WGS sequence"/>
</dbReference>
<gene>
    <name evidence="1" type="ORF">Scep_018567</name>
</gene>
<keyword evidence="2" id="KW-1185">Reference proteome</keyword>
<evidence type="ECO:0000313" key="2">
    <source>
        <dbReference type="Proteomes" id="UP001419268"/>
    </source>
</evidence>
<dbReference type="EMBL" id="JBBNAG010000008">
    <property type="protein sequence ID" value="KAK9111048.1"/>
    <property type="molecule type" value="Genomic_DNA"/>
</dbReference>
<protein>
    <submittedName>
        <fullName evidence="1">Uncharacterized protein</fullName>
    </submittedName>
</protein>
<accession>A0AAP0I9I0</accession>
<proteinExistence type="predicted"/>
<organism evidence="1 2">
    <name type="scientific">Stephania cephalantha</name>
    <dbReference type="NCBI Taxonomy" id="152367"/>
    <lineage>
        <taxon>Eukaryota</taxon>
        <taxon>Viridiplantae</taxon>
        <taxon>Streptophyta</taxon>
        <taxon>Embryophyta</taxon>
        <taxon>Tracheophyta</taxon>
        <taxon>Spermatophyta</taxon>
        <taxon>Magnoliopsida</taxon>
        <taxon>Ranunculales</taxon>
        <taxon>Menispermaceae</taxon>
        <taxon>Menispermoideae</taxon>
        <taxon>Cissampelideae</taxon>
        <taxon>Stephania</taxon>
    </lineage>
</organism>
<evidence type="ECO:0000313" key="1">
    <source>
        <dbReference type="EMBL" id="KAK9111048.1"/>
    </source>
</evidence>
<reference evidence="1 2" key="1">
    <citation type="submission" date="2024-01" db="EMBL/GenBank/DDBJ databases">
        <title>Genome assemblies of Stephania.</title>
        <authorList>
            <person name="Yang L."/>
        </authorList>
    </citation>
    <scope>NUCLEOTIDE SEQUENCE [LARGE SCALE GENOMIC DNA]</scope>
    <source>
        <strain evidence="1">JXDWG</strain>
        <tissue evidence="1">Leaf</tissue>
    </source>
</reference>
<dbReference type="AlphaFoldDB" id="A0AAP0I9I0"/>